<dbReference type="RefSeq" id="WP_323330666.1">
    <property type="nucleotide sequence ID" value="NZ_JAYFSI010000006.1"/>
</dbReference>
<keyword evidence="3" id="KW-1185">Reference proteome</keyword>
<feature type="region of interest" description="Disordered" evidence="1">
    <location>
        <begin position="281"/>
        <end position="306"/>
    </location>
</feature>
<reference evidence="2 3" key="1">
    <citation type="submission" date="2023-12" db="EMBL/GenBank/DDBJ databases">
        <title>Amycolatopsis sp. V23-08.</title>
        <authorList>
            <person name="Somphong A."/>
        </authorList>
    </citation>
    <scope>NUCLEOTIDE SEQUENCE [LARGE SCALE GENOMIC DNA]</scope>
    <source>
        <strain evidence="2 3">V23-08</strain>
    </source>
</reference>
<comment type="caution">
    <text evidence="2">The sequence shown here is derived from an EMBL/GenBank/DDBJ whole genome shotgun (WGS) entry which is preliminary data.</text>
</comment>
<protein>
    <submittedName>
        <fullName evidence="2">Uncharacterized protein</fullName>
    </submittedName>
</protein>
<organism evidence="2 3">
    <name type="scientific">Amycolatopsis heterodermiae</name>
    <dbReference type="NCBI Taxonomy" id="3110235"/>
    <lineage>
        <taxon>Bacteria</taxon>
        <taxon>Bacillati</taxon>
        <taxon>Actinomycetota</taxon>
        <taxon>Actinomycetes</taxon>
        <taxon>Pseudonocardiales</taxon>
        <taxon>Pseudonocardiaceae</taxon>
        <taxon>Amycolatopsis</taxon>
    </lineage>
</organism>
<evidence type="ECO:0000313" key="2">
    <source>
        <dbReference type="EMBL" id="MEA5362907.1"/>
    </source>
</evidence>
<accession>A0ABU5R9J1</accession>
<feature type="compositionally biased region" description="Acidic residues" evidence="1">
    <location>
        <begin position="291"/>
        <end position="306"/>
    </location>
</feature>
<proteinExistence type="predicted"/>
<dbReference type="EMBL" id="JAYFSI010000006">
    <property type="protein sequence ID" value="MEA5362907.1"/>
    <property type="molecule type" value="Genomic_DNA"/>
</dbReference>
<name>A0ABU5R9J1_9PSEU</name>
<evidence type="ECO:0000256" key="1">
    <source>
        <dbReference type="SAM" id="MobiDB-lite"/>
    </source>
</evidence>
<dbReference type="Proteomes" id="UP001304298">
    <property type="component" value="Unassembled WGS sequence"/>
</dbReference>
<gene>
    <name evidence="2" type="ORF">VA596_25465</name>
</gene>
<evidence type="ECO:0000313" key="3">
    <source>
        <dbReference type="Proteomes" id="UP001304298"/>
    </source>
</evidence>
<sequence>MNKKADVIHLIDQLHDALYGMRITIEQYSRHDYTPLGILAPELASAIQNFKDFVILADRFFQGRMAELSREEEAPDLLPVGHELRSKLPLPGGKGSQLNLEAPVTRQANVSEINRSEFPDQSISVAVYLDTDDEELIRRVLKNVDNLVGDMGYGPPEDVETIRGSIFRRSWSRVKGFLKSDEVAELREKAGRALEIQGLMIPEADVTFKLSQSASQLIASVADVPSACLRLGSILLIKYTLDTSGPVLLVRNLSTSEILALERYPEIQKNPSMALEMLATAIETSSTMDSPEGDAEENEQDFEALD</sequence>